<dbReference type="EMBL" id="STGX01000004">
    <property type="protein sequence ID" value="THV30296.1"/>
    <property type="molecule type" value="Genomic_DNA"/>
</dbReference>
<proteinExistence type="predicted"/>
<protein>
    <recommendedName>
        <fullName evidence="3">Antitoxin</fullName>
    </recommendedName>
</protein>
<accession>A0A4V4HPK4</accession>
<sequence>MTIRHVPAEWRDELAARAARQRQSLQEYMLSQLGSLVARPPLDEVIERARVRARNSGVRLTVEEVLEARDADRR</sequence>
<gene>
    <name evidence="1" type="ORF">E9998_06200</name>
</gene>
<dbReference type="InterPro" id="IPR010985">
    <property type="entry name" value="Ribbon_hlx_hlx"/>
</dbReference>
<reference evidence="1 2" key="1">
    <citation type="journal article" date="2018" name="Int. J. Syst. Evol. Microbiol.">
        <title>Glycomyces paridis sp. nov., isolated from the medicinal plant Paris polyphylla.</title>
        <authorList>
            <person name="Fang X.M."/>
            <person name="Bai J.L."/>
            <person name="Su J."/>
            <person name="Zhao L.L."/>
            <person name="Liu H.Y."/>
            <person name="Ma B.P."/>
            <person name="Zhang Y.Q."/>
            <person name="Yu L.Y."/>
        </authorList>
    </citation>
    <scope>NUCLEOTIDE SEQUENCE [LARGE SCALE GENOMIC DNA]</scope>
    <source>
        <strain evidence="1 2">CPCC 204357</strain>
    </source>
</reference>
<evidence type="ECO:0008006" key="3">
    <source>
        <dbReference type="Google" id="ProtNLM"/>
    </source>
</evidence>
<dbReference type="GO" id="GO:0006355">
    <property type="term" value="P:regulation of DNA-templated transcription"/>
    <property type="evidence" value="ECO:0007669"/>
    <property type="project" value="InterPro"/>
</dbReference>
<evidence type="ECO:0000313" key="1">
    <source>
        <dbReference type="EMBL" id="THV30296.1"/>
    </source>
</evidence>
<dbReference type="AlphaFoldDB" id="A0A4V4HPK4"/>
<dbReference type="OrthoDB" id="5196834at2"/>
<keyword evidence="2" id="KW-1185">Reference proteome</keyword>
<dbReference type="Proteomes" id="UP000305792">
    <property type="component" value="Unassembled WGS sequence"/>
</dbReference>
<name>A0A4V4HPK4_9ACTN</name>
<dbReference type="SUPFAM" id="SSF47598">
    <property type="entry name" value="Ribbon-helix-helix"/>
    <property type="match status" value="1"/>
</dbReference>
<organism evidence="1 2">
    <name type="scientific">Glycomyces paridis</name>
    <dbReference type="NCBI Taxonomy" id="2126555"/>
    <lineage>
        <taxon>Bacteria</taxon>
        <taxon>Bacillati</taxon>
        <taxon>Actinomycetota</taxon>
        <taxon>Actinomycetes</taxon>
        <taxon>Glycomycetales</taxon>
        <taxon>Glycomycetaceae</taxon>
        <taxon>Glycomyces</taxon>
    </lineage>
</organism>
<evidence type="ECO:0000313" key="2">
    <source>
        <dbReference type="Proteomes" id="UP000305792"/>
    </source>
</evidence>
<comment type="caution">
    <text evidence="1">The sequence shown here is derived from an EMBL/GenBank/DDBJ whole genome shotgun (WGS) entry which is preliminary data.</text>
</comment>